<comment type="similarity">
    <text evidence="1">Belongs to the serpin family.</text>
</comment>
<accession>A0A1G8EN88</accession>
<protein>
    <submittedName>
        <fullName evidence="3">Serine protease inhibitor</fullName>
    </submittedName>
</protein>
<dbReference type="CDD" id="cd00172">
    <property type="entry name" value="serpin"/>
    <property type="match status" value="1"/>
</dbReference>
<dbReference type="SUPFAM" id="SSF56574">
    <property type="entry name" value="Serpins"/>
    <property type="match status" value="1"/>
</dbReference>
<evidence type="ECO:0000256" key="1">
    <source>
        <dbReference type="RuleBase" id="RU000411"/>
    </source>
</evidence>
<gene>
    <name evidence="3" type="ORF">SAMN05192582_101115</name>
</gene>
<dbReference type="InterPro" id="IPR042178">
    <property type="entry name" value="Serpin_sf_1"/>
</dbReference>
<dbReference type="InterPro" id="IPR042185">
    <property type="entry name" value="Serpin_sf_2"/>
</dbReference>
<name>A0A1G8EN88_BACOV</name>
<organism evidence="3 4">
    <name type="scientific">Bacteroides ovatus</name>
    <dbReference type="NCBI Taxonomy" id="28116"/>
    <lineage>
        <taxon>Bacteria</taxon>
        <taxon>Pseudomonadati</taxon>
        <taxon>Bacteroidota</taxon>
        <taxon>Bacteroidia</taxon>
        <taxon>Bacteroidales</taxon>
        <taxon>Bacteroidaceae</taxon>
        <taxon>Bacteroides</taxon>
    </lineage>
</organism>
<sequence>MEKGKRICRTLKELRKRIADANDIPYEIEECPHKGDCPGTCPKCESEVHYLMDAIDKRDIEGKPVIVEGLMSEEELRKVFAIDPTADHNPGDYETAGLPVPEPETQCFHEMGLIAEPLMGEPTPYHFYEFASTITNMLLAKIEGNFIFSPAGLSCILEMLRDGMDEQSSLYNEVSKLIMYTNSLIDTTNDENFKLEHASSIWYNKQLGVIKEEYIDNIEDSYDAKAYNADFSQKIKTKLWIDKWVSDNTNKMINKLDTELSEDALMVLLDAIYMNGKWSSPFEIDQTEVDTFHNSDGTECDVAMMFQEIEEAEYEETDEYQVIKLPYKNSEYSMVVVLPKENSSIETVMATTDWLDFDSDGDDVQLSMPRFDFDNTLSFKDILSELGLKDMFETEDSLPNITDLPAHISQIKQQCVINVEEEGTEAAAVTMAEYEVGCCPDDDMQPIITMMLNRPFGFAIKRETGQLLFMGVVKNMNGTII</sequence>
<dbReference type="SMART" id="SM00093">
    <property type="entry name" value="SERPIN"/>
    <property type="match status" value="1"/>
</dbReference>
<dbReference type="PANTHER" id="PTHR11461:SF211">
    <property type="entry name" value="GH10112P-RELATED"/>
    <property type="match status" value="1"/>
</dbReference>
<dbReference type="RefSeq" id="WP_074636751.1">
    <property type="nucleotide sequence ID" value="NZ_FNDO01000011.1"/>
</dbReference>
<evidence type="ECO:0000313" key="4">
    <source>
        <dbReference type="Proteomes" id="UP000181870"/>
    </source>
</evidence>
<dbReference type="InterPro" id="IPR023796">
    <property type="entry name" value="Serpin_dom"/>
</dbReference>
<dbReference type="Gene3D" id="2.30.39.10">
    <property type="entry name" value="Alpha-1-antitrypsin, domain 1"/>
    <property type="match status" value="1"/>
</dbReference>
<dbReference type="Gene3D" id="3.30.497.10">
    <property type="entry name" value="Antithrombin, subunit I, domain 2"/>
    <property type="match status" value="1"/>
</dbReference>
<evidence type="ECO:0000313" key="3">
    <source>
        <dbReference type="EMBL" id="SDH71331.1"/>
    </source>
</evidence>
<dbReference type="Pfam" id="PF00079">
    <property type="entry name" value="Serpin"/>
    <property type="match status" value="1"/>
</dbReference>
<dbReference type="GO" id="GO:0005615">
    <property type="term" value="C:extracellular space"/>
    <property type="evidence" value="ECO:0007669"/>
    <property type="project" value="InterPro"/>
</dbReference>
<dbReference type="EMBL" id="FNDO01000011">
    <property type="protein sequence ID" value="SDH71331.1"/>
    <property type="molecule type" value="Genomic_DNA"/>
</dbReference>
<dbReference type="GO" id="GO:0004867">
    <property type="term" value="F:serine-type endopeptidase inhibitor activity"/>
    <property type="evidence" value="ECO:0007669"/>
    <property type="project" value="InterPro"/>
</dbReference>
<reference evidence="4" key="1">
    <citation type="submission" date="2016-10" db="EMBL/GenBank/DDBJ databases">
        <authorList>
            <person name="Varghese N."/>
            <person name="Submissions S."/>
        </authorList>
    </citation>
    <scope>NUCLEOTIDE SEQUENCE [LARGE SCALE GENOMIC DNA]</scope>
    <source>
        <strain evidence="4">NLAE-zl-C57</strain>
    </source>
</reference>
<dbReference type="InterPro" id="IPR000215">
    <property type="entry name" value="Serpin_fam"/>
</dbReference>
<dbReference type="InterPro" id="IPR036186">
    <property type="entry name" value="Serpin_sf"/>
</dbReference>
<dbReference type="Proteomes" id="UP000181870">
    <property type="component" value="Unassembled WGS sequence"/>
</dbReference>
<proteinExistence type="inferred from homology"/>
<dbReference type="AlphaFoldDB" id="A0A1G8EN88"/>
<evidence type="ECO:0000259" key="2">
    <source>
        <dbReference type="SMART" id="SM00093"/>
    </source>
</evidence>
<feature type="domain" description="Serpin" evidence="2">
    <location>
        <begin position="132"/>
        <end position="476"/>
    </location>
</feature>
<dbReference type="PANTHER" id="PTHR11461">
    <property type="entry name" value="SERINE PROTEASE INHIBITOR, SERPIN"/>
    <property type="match status" value="1"/>
</dbReference>